<dbReference type="Proteomes" id="UP000799118">
    <property type="component" value="Unassembled WGS sequence"/>
</dbReference>
<evidence type="ECO:0000313" key="2">
    <source>
        <dbReference type="Proteomes" id="UP000799118"/>
    </source>
</evidence>
<reference evidence="1" key="1">
    <citation type="journal article" date="2019" name="Environ. Microbiol.">
        <title>Fungal ecological strategies reflected in gene transcription - a case study of two litter decomposers.</title>
        <authorList>
            <person name="Barbi F."/>
            <person name="Kohler A."/>
            <person name="Barry K."/>
            <person name="Baskaran P."/>
            <person name="Daum C."/>
            <person name="Fauchery L."/>
            <person name="Ihrmark K."/>
            <person name="Kuo A."/>
            <person name="LaButti K."/>
            <person name="Lipzen A."/>
            <person name="Morin E."/>
            <person name="Grigoriev I.V."/>
            <person name="Henrissat B."/>
            <person name="Lindahl B."/>
            <person name="Martin F."/>
        </authorList>
    </citation>
    <scope>NUCLEOTIDE SEQUENCE</scope>
    <source>
        <strain evidence="1">JB14</strain>
    </source>
</reference>
<dbReference type="AlphaFoldDB" id="A0A6A4HI91"/>
<protein>
    <submittedName>
        <fullName evidence="1">Uncharacterized protein</fullName>
    </submittedName>
</protein>
<dbReference type="EMBL" id="ML769482">
    <property type="protein sequence ID" value="KAE9398512.1"/>
    <property type="molecule type" value="Genomic_DNA"/>
</dbReference>
<proteinExistence type="predicted"/>
<organism evidence="1 2">
    <name type="scientific">Gymnopus androsaceus JB14</name>
    <dbReference type="NCBI Taxonomy" id="1447944"/>
    <lineage>
        <taxon>Eukaryota</taxon>
        <taxon>Fungi</taxon>
        <taxon>Dikarya</taxon>
        <taxon>Basidiomycota</taxon>
        <taxon>Agaricomycotina</taxon>
        <taxon>Agaricomycetes</taxon>
        <taxon>Agaricomycetidae</taxon>
        <taxon>Agaricales</taxon>
        <taxon>Marasmiineae</taxon>
        <taxon>Omphalotaceae</taxon>
        <taxon>Gymnopus</taxon>
    </lineage>
</organism>
<evidence type="ECO:0000313" key="1">
    <source>
        <dbReference type="EMBL" id="KAE9398512.1"/>
    </source>
</evidence>
<dbReference type="Pfam" id="PF19271">
    <property type="entry name" value="Nis1"/>
    <property type="match status" value="1"/>
</dbReference>
<sequence length="131" mass="13961">MIEQPNSLSSIKQVAIVIGLVHCESESSCPGPTNELGTILYSGSFNPQYATPPGTLPPHQNFSLQVPETFAVGYAQLGVAHMYLLGAGLSPYLETFNTTLMITNTSTAADSQGATKTFSGMRIVGKPRLRQ</sequence>
<keyword evidence="2" id="KW-1185">Reference proteome</keyword>
<gene>
    <name evidence="1" type="ORF">BT96DRAFT_33287</name>
</gene>
<accession>A0A6A4HI91</accession>
<dbReference type="OrthoDB" id="2841294at2759"/>
<dbReference type="InterPro" id="IPR045469">
    <property type="entry name" value="Nis1"/>
</dbReference>
<name>A0A6A4HI91_9AGAR</name>